<dbReference type="SUPFAM" id="SSF47923">
    <property type="entry name" value="Ypt/Rab-GAP domain of gyp1p"/>
    <property type="match status" value="2"/>
</dbReference>
<dbReference type="GO" id="GO:0031267">
    <property type="term" value="F:small GTPase binding"/>
    <property type="evidence" value="ECO:0007669"/>
    <property type="project" value="TreeGrafter"/>
</dbReference>
<dbReference type="FunFam" id="1.10.472.80:FF:000057">
    <property type="entry name" value="GTPase-activating protein"/>
    <property type="match status" value="1"/>
</dbReference>
<evidence type="ECO:0000259" key="1">
    <source>
        <dbReference type="PROSITE" id="PS50086"/>
    </source>
</evidence>
<dbReference type="GO" id="GO:0005096">
    <property type="term" value="F:GTPase activator activity"/>
    <property type="evidence" value="ECO:0007669"/>
    <property type="project" value="TreeGrafter"/>
</dbReference>
<comment type="caution">
    <text evidence="2">The sequence shown here is derived from an EMBL/GenBank/DDBJ whole genome shotgun (WGS) entry which is preliminary data.</text>
</comment>
<feature type="domain" description="Rab-GAP TBC" evidence="1">
    <location>
        <begin position="193"/>
        <end position="411"/>
    </location>
</feature>
<reference evidence="3" key="1">
    <citation type="submission" date="2023-07" db="EMBL/GenBank/DDBJ databases">
        <title>A draft genome of Kazachstania heterogenica Y-27499.</title>
        <authorList>
            <person name="Donic C."/>
            <person name="Kralova J.S."/>
            <person name="Fidel L."/>
            <person name="Ben-Dor S."/>
            <person name="Jung S."/>
        </authorList>
    </citation>
    <scope>NUCLEOTIDE SEQUENCE [LARGE SCALE GENOMIC DNA]</scope>
    <source>
        <strain evidence="3">Y27499</strain>
    </source>
</reference>
<dbReference type="EMBL" id="JAWIZZ010000055">
    <property type="protein sequence ID" value="KAK5774234.1"/>
    <property type="molecule type" value="Genomic_DNA"/>
</dbReference>
<evidence type="ECO:0000313" key="3">
    <source>
        <dbReference type="Proteomes" id="UP001306508"/>
    </source>
</evidence>
<dbReference type="GO" id="GO:0030427">
    <property type="term" value="C:site of polarized growth"/>
    <property type="evidence" value="ECO:0007669"/>
    <property type="project" value="UniProtKB-ARBA"/>
</dbReference>
<dbReference type="Gene3D" id="1.10.8.270">
    <property type="entry name" value="putative rabgap domain of human tbc1 domain family member 14 like domains"/>
    <property type="match status" value="1"/>
</dbReference>
<name>A0AAN7WH29_9SACH</name>
<dbReference type="SMART" id="SM00164">
    <property type="entry name" value="TBC"/>
    <property type="match status" value="1"/>
</dbReference>
<dbReference type="PROSITE" id="PS50086">
    <property type="entry name" value="TBC_RABGAP"/>
    <property type="match status" value="1"/>
</dbReference>
<gene>
    <name evidence="2" type="ORF">RI543_004523</name>
</gene>
<dbReference type="InterPro" id="IPR035969">
    <property type="entry name" value="Rab-GAP_TBC_sf"/>
</dbReference>
<dbReference type="AlphaFoldDB" id="A0AAN7WH29"/>
<dbReference type="FunFam" id="1.10.8.270:FF:000026">
    <property type="entry name" value="TBC (Tre-2/Bub2/Cdc16) domain family"/>
    <property type="match status" value="1"/>
</dbReference>
<proteinExistence type="predicted"/>
<sequence>MGHNDFLSNAVPVKVNTLNFIPPKQRELKKSPSMPSFYKFENYTKHRSASINRSSIQLHDTNTPSRIPELLQEPPVDTVSVEDSFVDLYIDRNEESPVRSVFNRASSFQSTTLKRRSDITDPQHFDRYGFKKRTQFITEEEYDRWWSEYSQYCIRRKHKWRNFLLKSGLSLKNDLPEKFPPQSEKLKRYVRKGIPAEWRGNAWWYFARGDEMLNKNKGLYSKLLKKVEENKNNKNIIQDLDVIERDLNRTFPDNIHFYRESFQKEEPFMIQALRRVLLAFSIYDTEIGYCQSMNFLAALLLLFLSEEKAFWMLVIITKKYLPGVHSVNLEGVNVDQGVLILCIKEYLPELWSKMEASMLNTTGQKSISQFEILNKLPPMTLSTASWFMSCFVGVVPIETTLRIWDCLFYEKSHFLFKVSLAILKLSEEELLERKLSISQSILATFSNESLEHINSHGSGGSANHRSRPRVEDMTQDDYDMLFFQVIQTFPKKLLNPNDIFEKVIFKKKMTLNKLDQEEIDKVRKYVSSQRDKWARFNKVLNKDSSNNGNNDPGNKMLYKNLDDTSSIQEGTDNISLSNEEVMDTLLSEVSGFKRISLSGVNWNNSIKIRVKNIRQKK</sequence>
<accession>A0AAN7WH29</accession>
<keyword evidence="3" id="KW-1185">Reference proteome</keyword>
<dbReference type="PANTHER" id="PTHR47219">
    <property type="entry name" value="RAB GTPASE-ACTIVATING PROTEIN 1-LIKE"/>
    <property type="match status" value="1"/>
</dbReference>
<dbReference type="PANTHER" id="PTHR47219:SF20">
    <property type="entry name" value="TBC1 DOMAIN FAMILY MEMBER 2B"/>
    <property type="match status" value="1"/>
</dbReference>
<organism evidence="2 3">
    <name type="scientific">Arxiozyma heterogenica</name>
    <dbReference type="NCBI Taxonomy" id="278026"/>
    <lineage>
        <taxon>Eukaryota</taxon>
        <taxon>Fungi</taxon>
        <taxon>Dikarya</taxon>
        <taxon>Ascomycota</taxon>
        <taxon>Saccharomycotina</taxon>
        <taxon>Saccharomycetes</taxon>
        <taxon>Saccharomycetales</taxon>
        <taxon>Saccharomycetaceae</taxon>
        <taxon>Arxiozyma</taxon>
    </lineage>
</organism>
<protein>
    <recommendedName>
        <fullName evidence="1">Rab-GAP TBC domain-containing protein</fullName>
    </recommendedName>
</protein>
<dbReference type="Gene3D" id="1.10.472.80">
    <property type="entry name" value="Ypt/Rab-GAP domain of gyp1p, domain 3"/>
    <property type="match status" value="1"/>
</dbReference>
<dbReference type="InterPro" id="IPR050302">
    <property type="entry name" value="Rab_GAP_TBC_domain"/>
</dbReference>
<dbReference type="InterPro" id="IPR000195">
    <property type="entry name" value="Rab-GAP-TBC_dom"/>
</dbReference>
<dbReference type="Pfam" id="PF00566">
    <property type="entry name" value="RabGAP-TBC"/>
    <property type="match status" value="1"/>
</dbReference>
<dbReference type="Proteomes" id="UP001306508">
    <property type="component" value="Unassembled WGS sequence"/>
</dbReference>
<evidence type="ECO:0000313" key="2">
    <source>
        <dbReference type="EMBL" id="KAK5774234.1"/>
    </source>
</evidence>